<dbReference type="RefSeq" id="WP_015101516.1">
    <property type="nucleotide sequence ID" value="NC_019673.1"/>
</dbReference>
<dbReference type="Proteomes" id="UP000006281">
    <property type="component" value="Chromosome"/>
</dbReference>
<accession>K0K3D7</accession>
<feature type="transmembrane region" description="Helical" evidence="1">
    <location>
        <begin position="109"/>
        <end position="142"/>
    </location>
</feature>
<dbReference type="STRING" id="1179773.BN6_41170"/>
<dbReference type="SUPFAM" id="SSF53649">
    <property type="entry name" value="Alkaline phosphatase-like"/>
    <property type="match status" value="1"/>
</dbReference>
<dbReference type="Pfam" id="PF00884">
    <property type="entry name" value="Sulfatase"/>
    <property type="match status" value="1"/>
</dbReference>
<feature type="transmembrane region" description="Helical" evidence="1">
    <location>
        <begin position="35"/>
        <end position="57"/>
    </location>
</feature>
<keyword evidence="1" id="KW-0812">Transmembrane</keyword>
<feature type="transmembrane region" description="Helical" evidence="1">
    <location>
        <begin position="154"/>
        <end position="176"/>
    </location>
</feature>
<feature type="transmembrane region" description="Helical" evidence="1">
    <location>
        <begin position="9"/>
        <end position="29"/>
    </location>
</feature>
<reference evidence="3 4" key="1">
    <citation type="journal article" date="2012" name="BMC Genomics">
        <title>Complete genome sequence of Saccharothrix espanaensis DSM 44229T and comparison to the other completely sequenced Pseudonocardiaceae.</title>
        <authorList>
            <person name="Strobel T."/>
            <person name="Al-Dilaimi A."/>
            <person name="Blom J."/>
            <person name="Gessner A."/>
            <person name="Kalinowski J."/>
            <person name="Luzhetska M."/>
            <person name="Puhler A."/>
            <person name="Szczepanowski R."/>
            <person name="Bechthold A."/>
            <person name="Ruckert C."/>
        </authorList>
    </citation>
    <scope>NUCLEOTIDE SEQUENCE [LARGE SCALE GENOMIC DNA]</scope>
    <source>
        <strain evidence="4">ATCC 51144 / DSM 44229 / JCM 9112 / NBRC 15066 / NRRL 15764</strain>
    </source>
</reference>
<keyword evidence="1" id="KW-0472">Membrane</keyword>
<dbReference type="InterPro" id="IPR000917">
    <property type="entry name" value="Sulfatase_N"/>
</dbReference>
<keyword evidence="4" id="KW-1185">Reference proteome</keyword>
<proteinExistence type="predicted"/>
<feature type="transmembrane region" description="Helical" evidence="1">
    <location>
        <begin position="64"/>
        <end position="89"/>
    </location>
</feature>
<dbReference type="BioCyc" id="SESP1179773:BN6_RS19930-MONOMER"/>
<protein>
    <recommendedName>
        <fullName evidence="2">Sulfatase N-terminal domain-containing protein</fullName>
    </recommendedName>
</protein>
<dbReference type="HOGENOM" id="CLU_018391_0_0_11"/>
<evidence type="ECO:0000313" key="3">
    <source>
        <dbReference type="EMBL" id="CCH31404.1"/>
    </source>
</evidence>
<evidence type="ECO:0000313" key="4">
    <source>
        <dbReference type="Proteomes" id="UP000006281"/>
    </source>
</evidence>
<name>K0K3D7_SACES</name>
<keyword evidence="1" id="KW-1133">Transmembrane helix</keyword>
<gene>
    <name evidence="3" type="ordered locus">BN6_41170</name>
</gene>
<evidence type="ECO:0000256" key="1">
    <source>
        <dbReference type="SAM" id="Phobius"/>
    </source>
</evidence>
<dbReference type="eggNOG" id="COG3119">
    <property type="taxonomic scope" value="Bacteria"/>
</dbReference>
<organism evidence="3 4">
    <name type="scientific">Saccharothrix espanaensis (strain ATCC 51144 / DSM 44229 / JCM 9112 / NBRC 15066 / NRRL 15764)</name>
    <dbReference type="NCBI Taxonomy" id="1179773"/>
    <lineage>
        <taxon>Bacteria</taxon>
        <taxon>Bacillati</taxon>
        <taxon>Actinomycetota</taxon>
        <taxon>Actinomycetes</taxon>
        <taxon>Pseudonocardiales</taxon>
        <taxon>Pseudonocardiaceae</taxon>
        <taxon>Saccharothrix</taxon>
    </lineage>
</organism>
<dbReference type="InterPro" id="IPR017850">
    <property type="entry name" value="Alkaline_phosphatase_core_sf"/>
</dbReference>
<feature type="domain" description="Sulfatase N-terminal" evidence="2">
    <location>
        <begin position="227"/>
        <end position="471"/>
    </location>
</feature>
<dbReference type="OrthoDB" id="1376015at2"/>
<sequence length="534" mass="56686">MTGGTWRRVGWWTATGCAVLLVAVVLLAPADLERFTWSAFLRVPVEALLGVLLVLVLPVRWRWVAAWAGGVFLGLLAVVKVLDIGFDVVLYRPFDLVLDWPLLGPAVDFVAVTGGPAGAVGVVVGAVLVALGLITLVACSVVRLARLADRRRAVTTRVVLVSAAVWITLAGTGVPLTSTSAAEFVYDHARQVRDGLGDQEAFAAESALDAFRDVPGDRLLTALRGKEVVVVFVESYGRSAVEDPELSVAGVLDAGTRRLAAAGFSARSGFLTSPTAGGGSWLAQATLLSGLRIDNQQRYRNLVGSDRVTLNAAFGRAGWRTVGVLPGITQAWPEGEFFGYRRIMAAGDLGYRGPRFGYATTPDQFTLAAFDRAEGGSPDPVMATIALVGSHAPWTPVPSPVDWADLGDGSVYGSMPSGTGAPESIFTRDPADVRADYRRSVEYSLGTLVSYVENHRDDDLVVVFLGDHQPAQVVTGGGAGRDVPIGVVAKDPAVLDRIADWRWDAGLRPGPHAPTWPMESFRDRFLTAFGPAAG</sequence>
<dbReference type="Gene3D" id="3.40.720.10">
    <property type="entry name" value="Alkaline Phosphatase, subunit A"/>
    <property type="match status" value="1"/>
</dbReference>
<evidence type="ECO:0000259" key="2">
    <source>
        <dbReference type="Pfam" id="PF00884"/>
    </source>
</evidence>
<dbReference type="AlphaFoldDB" id="K0K3D7"/>
<dbReference type="KEGG" id="sesp:BN6_41170"/>
<dbReference type="EMBL" id="HE804045">
    <property type="protein sequence ID" value="CCH31404.1"/>
    <property type="molecule type" value="Genomic_DNA"/>
</dbReference>
<dbReference type="PATRIC" id="fig|1179773.3.peg.4121"/>